<name>A0A242U5N8_ACIPI</name>
<accession>A0A242U5N8</accession>
<evidence type="ECO:0008006" key="3">
    <source>
        <dbReference type="Google" id="ProtNLM"/>
    </source>
</evidence>
<dbReference type="Proteomes" id="UP000195162">
    <property type="component" value="Unassembled WGS sequence"/>
</dbReference>
<protein>
    <recommendedName>
        <fullName evidence="3">Lipoprotein</fullName>
    </recommendedName>
</protein>
<evidence type="ECO:0000313" key="2">
    <source>
        <dbReference type="Proteomes" id="UP000195162"/>
    </source>
</evidence>
<gene>
    <name evidence="1" type="ORF">CAT59_15340</name>
</gene>
<evidence type="ECO:0000313" key="1">
    <source>
        <dbReference type="EMBL" id="OTU26866.1"/>
    </source>
</evidence>
<proteinExistence type="predicted"/>
<dbReference type="EMBL" id="NGIR01000031">
    <property type="protein sequence ID" value="OTU26866.1"/>
    <property type="molecule type" value="Genomic_DNA"/>
</dbReference>
<sequence>MKLLPLIFIFCIFSMGCTTLNSQKNHETSECLRFKSLMTDLLEPAALYALQEACINSKAKNH</sequence>
<dbReference type="PROSITE" id="PS51257">
    <property type="entry name" value="PROKAR_LIPOPROTEIN"/>
    <property type="match status" value="1"/>
</dbReference>
<organism evidence="1 2">
    <name type="scientific">Acinetobacter pittii</name>
    <name type="common">Acinetobacter genomosp. 3</name>
    <dbReference type="NCBI Taxonomy" id="48296"/>
    <lineage>
        <taxon>Bacteria</taxon>
        <taxon>Pseudomonadati</taxon>
        <taxon>Pseudomonadota</taxon>
        <taxon>Gammaproteobacteria</taxon>
        <taxon>Moraxellales</taxon>
        <taxon>Moraxellaceae</taxon>
        <taxon>Acinetobacter</taxon>
        <taxon>Acinetobacter calcoaceticus/baumannii complex</taxon>
    </lineage>
</organism>
<reference evidence="1 2" key="1">
    <citation type="submission" date="2017-05" db="EMBL/GenBank/DDBJ databases">
        <authorList>
            <person name="Song R."/>
            <person name="Chenine A.L."/>
            <person name="Ruprecht R.M."/>
        </authorList>
    </citation>
    <scope>NUCLEOTIDE SEQUENCE [LARGE SCALE GENOMIC DNA]</scope>
    <source>
        <strain evidence="1 2">ARLG1955</strain>
    </source>
</reference>
<dbReference type="AlphaFoldDB" id="A0A242U5N8"/>
<comment type="caution">
    <text evidence="1">The sequence shown here is derived from an EMBL/GenBank/DDBJ whole genome shotgun (WGS) entry which is preliminary data.</text>
</comment>